<protein>
    <submittedName>
        <fullName evidence="1">Uncharacterized protein</fullName>
    </submittedName>
</protein>
<evidence type="ECO:0000313" key="2">
    <source>
        <dbReference type="Proteomes" id="UP000274346"/>
    </source>
</evidence>
<gene>
    <name evidence="1" type="ORF">NCTC13098_02609</name>
</gene>
<dbReference type="KEGG" id="rtg:NCTC13098_02609"/>
<dbReference type="AlphaFoldDB" id="A0A3P8JHI8"/>
<proteinExistence type="predicted"/>
<sequence length="57" mass="6365">MRKSDPPSPGGRQAIQQNLFFLISFLPEYHPALQPAYRLSAAQSNQRQQKDASKHGG</sequence>
<reference evidence="1 2" key="1">
    <citation type="submission" date="2018-12" db="EMBL/GenBank/DDBJ databases">
        <authorList>
            <consortium name="Pathogen Informatics"/>
        </authorList>
    </citation>
    <scope>NUCLEOTIDE SEQUENCE [LARGE SCALE GENOMIC DNA]</scope>
    <source>
        <strain evidence="1 2">NCTC13098</strain>
    </source>
</reference>
<dbReference type="Proteomes" id="UP000274346">
    <property type="component" value="Chromosome"/>
</dbReference>
<organism evidence="1 2">
    <name type="scientific">Raoultella terrigena</name>
    <name type="common">Klebsiella terrigena</name>
    <dbReference type="NCBI Taxonomy" id="577"/>
    <lineage>
        <taxon>Bacteria</taxon>
        <taxon>Pseudomonadati</taxon>
        <taxon>Pseudomonadota</taxon>
        <taxon>Gammaproteobacteria</taxon>
        <taxon>Enterobacterales</taxon>
        <taxon>Enterobacteriaceae</taxon>
        <taxon>Klebsiella/Raoultella group</taxon>
        <taxon>Raoultella</taxon>
    </lineage>
</organism>
<name>A0A3P8JHI8_RAOTE</name>
<accession>A0A3P8JHI8</accession>
<evidence type="ECO:0000313" key="1">
    <source>
        <dbReference type="EMBL" id="VDR26268.1"/>
    </source>
</evidence>
<dbReference type="EMBL" id="LR131271">
    <property type="protein sequence ID" value="VDR26268.1"/>
    <property type="molecule type" value="Genomic_DNA"/>
</dbReference>